<keyword evidence="4 6" id="KW-1133">Transmembrane helix</keyword>
<feature type="transmembrane region" description="Helical" evidence="6">
    <location>
        <begin position="47"/>
        <end position="68"/>
    </location>
</feature>
<dbReference type="PROSITE" id="PS50850">
    <property type="entry name" value="MFS"/>
    <property type="match status" value="1"/>
</dbReference>
<accession>A0A1F4W2I3</accession>
<evidence type="ECO:0000259" key="7">
    <source>
        <dbReference type="PROSITE" id="PS50850"/>
    </source>
</evidence>
<dbReference type="InterPro" id="IPR020846">
    <property type="entry name" value="MFS_dom"/>
</dbReference>
<proteinExistence type="predicted"/>
<feature type="transmembrane region" description="Helical" evidence="6">
    <location>
        <begin position="252"/>
        <end position="274"/>
    </location>
</feature>
<dbReference type="InterPro" id="IPR011701">
    <property type="entry name" value="MFS"/>
</dbReference>
<dbReference type="AlphaFoldDB" id="A0A1F4W2I3"/>
<sequence length="413" mass="46544">MNVVKPAKKFVVSKFAAFCIIIFFVSLSDGIMSYVSPIYIESQTANAFLTGIVLSISSFFGILVDFYLSEHLWNKDYKFFLYWMLIFAFLFPLVLVFFNPQFLVFVLAMAFWSIYYELRGYASFDFIHKKMGRNKHTYAWGVISTILSISYALGPTIAPVLLTLNMKISFITSVAMVFTGLAFFILFFLKHNKNGHSSREIVIKKSFWGELQILKTLLSKTWLLISFQVAQMLIDVVFWTTGIIFAANLGKIHPWGAFLITAYTVPFVIVGFFVDKIPVKMGKKRAAFYLSIGAGITMIMLAYSKNVPYLLAVAGLCSILYGIASIYMSAVMEDYIARLGHFGNDMATLSQLSANIAYAFGPIVFGFIAQYMGLETPFVVTGILLIFLSVLCLAYIPRKIRMPQKELISLAES</sequence>
<evidence type="ECO:0000256" key="5">
    <source>
        <dbReference type="ARBA" id="ARBA00023136"/>
    </source>
</evidence>
<name>A0A1F4W2I3_UNCKA</name>
<dbReference type="Pfam" id="PF07690">
    <property type="entry name" value="MFS_1"/>
    <property type="match status" value="1"/>
</dbReference>
<dbReference type="GO" id="GO:0022857">
    <property type="term" value="F:transmembrane transporter activity"/>
    <property type="evidence" value="ECO:0007669"/>
    <property type="project" value="InterPro"/>
</dbReference>
<reference evidence="8 9" key="1">
    <citation type="journal article" date="2016" name="Nat. Commun.">
        <title>Thousands of microbial genomes shed light on interconnected biogeochemical processes in an aquifer system.</title>
        <authorList>
            <person name="Anantharaman K."/>
            <person name="Brown C.T."/>
            <person name="Hug L.A."/>
            <person name="Sharon I."/>
            <person name="Castelle C.J."/>
            <person name="Probst A.J."/>
            <person name="Thomas B.C."/>
            <person name="Singh A."/>
            <person name="Wilkins M.J."/>
            <person name="Karaoz U."/>
            <person name="Brodie E.L."/>
            <person name="Williams K.H."/>
            <person name="Hubbard S.S."/>
            <person name="Banfield J.F."/>
        </authorList>
    </citation>
    <scope>NUCLEOTIDE SEQUENCE [LARGE SCALE GENOMIC DNA]</scope>
</reference>
<comment type="caution">
    <text evidence="8">The sequence shown here is derived from an EMBL/GenBank/DDBJ whole genome shotgun (WGS) entry which is preliminary data.</text>
</comment>
<evidence type="ECO:0000256" key="1">
    <source>
        <dbReference type="ARBA" id="ARBA00004651"/>
    </source>
</evidence>
<protein>
    <recommendedName>
        <fullName evidence="7">Major facilitator superfamily (MFS) profile domain-containing protein</fullName>
    </recommendedName>
</protein>
<dbReference type="PANTHER" id="PTHR23513">
    <property type="entry name" value="INTEGRAL MEMBRANE EFFLUX PROTEIN-RELATED"/>
    <property type="match status" value="1"/>
</dbReference>
<evidence type="ECO:0000313" key="8">
    <source>
        <dbReference type="EMBL" id="OGC63629.1"/>
    </source>
</evidence>
<feature type="transmembrane region" description="Helical" evidence="6">
    <location>
        <begin position="138"/>
        <end position="162"/>
    </location>
</feature>
<feature type="transmembrane region" description="Helical" evidence="6">
    <location>
        <begin position="102"/>
        <end position="118"/>
    </location>
</feature>
<feature type="domain" description="Major facilitator superfamily (MFS) profile" evidence="7">
    <location>
        <begin position="168"/>
        <end position="413"/>
    </location>
</feature>
<keyword evidence="3 6" id="KW-0812">Transmembrane</keyword>
<comment type="subcellular location">
    <subcellularLocation>
        <location evidence="1">Cell membrane</location>
        <topology evidence="1">Multi-pass membrane protein</topology>
    </subcellularLocation>
</comment>
<feature type="transmembrane region" description="Helical" evidence="6">
    <location>
        <begin position="352"/>
        <end position="372"/>
    </location>
</feature>
<feature type="transmembrane region" description="Helical" evidence="6">
    <location>
        <begin position="168"/>
        <end position="189"/>
    </location>
</feature>
<dbReference type="InterPro" id="IPR036259">
    <property type="entry name" value="MFS_trans_sf"/>
</dbReference>
<keyword evidence="2" id="KW-1003">Cell membrane</keyword>
<dbReference type="GO" id="GO:0005886">
    <property type="term" value="C:plasma membrane"/>
    <property type="evidence" value="ECO:0007669"/>
    <property type="project" value="UniProtKB-SubCell"/>
</dbReference>
<keyword evidence="5 6" id="KW-0472">Membrane</keyword>
<feature type="transmembrane region" description="Helical" evidence="6">
    <location>
        <begin position="12"/>
        <end position="35"/>
    </location>
</feature>
<feature type="transmembrane region" description="Helical" evidence="6">
    <location>
        <begin position="80"/>
        <end position="96"/>
    </location>
</feature>
<dbReference type="EMBL" id="MEVT01000005">
    <property type="protein sequence ID" value="OGC63629.1"/>
    <property type="molecule type" value="Genomic_DNA"/>
</dbReference>
<feature type="transmembrane region" description="Helical" evidence="6">
    <location>
        <begin position="286"/>
        <end position="303"/>
    </location>
</feature>
<dbReference type="Proteomes" id="UP000176614">
    <property type="component" value="Unassembled WGS sequence"/>
</dbReference>
<feature type="transmembrane region" description="Helical" evidence="6">
    <location>
        <begin position="378"/>
        <end position="396"/>
    </location>
</feature>
<dbReference type="Gene3D" id="1.20.1250.20">
    <property type="entry name" value="MFS general substrate transporter like domains"/>
    <property type="match status" value="2"/>
</dbReference>
<feature type="transmembrane region" description="Helical" evidence="6">
    <location>
        <begin position="309"/>
        <end position="331"/>
    </location>
</feature>
<evidence type="ECO:0000256" key="3">
    <source>
        <dbReference type="ARBA" id="ARBA00022692"/>
    </source>
</evidence>
<dbReference type="PANTHER" id="PTHR23513:SF6">
    <property type="entry name" value="MAJOR FACILITATOR SUPERFAMILY ASSOCIATED DOMAIN-CONTAINING PROTEIN"/>
    <property type="match status" value="1"/>
</dbReference>
<evidence type="ECO:0000256" key="6">
    <source>
        <dbReference type="SAM" id="Phobius"/>
    </source>
</evidence>
<gene>
    <name evidence="8" type="ORF">A2264_04665</name>
</gene>
<feature type="transmembrane region" description="Helical" evidence="6">
    <location>
        <begin position="222"/>
        <end position="246"/>
    </location>
</feature>
<evidence type="ECO:0000256" key="4">
    <source>
        <dbReference type="ARBA" id="ARBA00022989"/>
    </source>
</evidence>
<evidence type="ECO:0000313" key="9">
    <source>
        <dbReference type="Proteomes" id="UP000176614"/>
    </source>
</evidence>
<evidence type="ECO:0000256" key="2">
    <source>
        <dbReference type="ARBA" id="ARBA00022475"/>
    </source>
</evidence>
<organism evidence="8 9">
    <name type="scientific">candidate division WWE3 bacterium RIFOXYA2_FULL_46_9</name>
    <dbReference type="NCBI Taxonomy" id="1802636"/>
    <lineage>
        <taxon>Bacteria</taxon>
        <taxon>Katanobacteria</taxon>
    </lineage>
</organism>
<dbReference type="SUPFAM" id="SSF103473">
    <property type="entry name" value="MFS general substrate transporter"/>
    <property type="match status" value="1"/>
</dbReference>